<comment type="similarity">
    <text evidence="2">Belongs to the tumor necrosis factor family.</text>
</comment>
<keyword evidence="7" id="KW-0812">Transmembrane</keyword>
<keyword evidence="4" id="KW-0964">Secreted</keyword>
<evidence type="ECO:0000313" key="10">
    <source>
        <dbReference type="RefSeq" id="XP_026534824.1"/>
    </source>
</evidence>
<name>A0A6J1V4U2_9SAUR</name>
<accession>A0A6J1V4U2</accession>
<evidence type="ECO:0000256" key="6">
    <source>
        <dbReference type="ARBA" id="ARBA00023180"/>
    </source>
</evidence>
<feature type="domain" description="THD" evidence="8">
    <location>
        <begin position="172"/>
        <end position="311"/>
    </location>
</feature>
<proteinExistence type="inferred from homology"/>
<dbReference type="CTD" id="10673"/>
<dbReference type="GO" id="GO:0016020">
    <property type="term" value="C:membrane"/>
    <property type="evidence" value="ECO:0007669"/>
    <property type="project" value="InterPro"/>
</dbReference>
<dbReference type="PROSITE" id="PS50049">
    <property type="entry name" value="THD_2"/>
    <property type="match status" value="1"/>
</dbReference>
<keyword evidence="9" id="KW-1185">Reference proteome</keyword>
<dbReference type="PANTHER" id="PTHR15151:SF2">
    <property type="entry name" value="TUMOR NECROSIS FACTOR LIGAND SUPERFAMILY MEMBER 13B"/>
    <property type="match status" value="1"/>
</dbReference>
<keyword evidence="3" id="KW-0202">Cytokine</keyword>
<dbReference type="Proteomes" id="UP000504612">
    <property type="component" value="Unplaced"/>
</dbReference>
<evidence type="ECO:0000256" key="5">
    <source>
        <dbReference type="ARBA" id="ARBA00023157"/>
    </source>
</evidence>
<dbReference type="Gene3D" id="2.60.120.40">
    <property type="match status" value="1"/>
</dbReference>
<evidence type="ECO:0000259" key="8">
    <source>
        <dbReference type="PROSITE" id="PS50049"/>
    </source>
</evidence>
<gene>
    <name evidence="10" type="primary">TNFSF13B</name>
</gene>
<dbReference type="GO" id="GO:0005125">
    <property type="term" value="F:cytokine activity"/>
    <property type="evidence" value="ECO:0007669"/>
    <property type="project" value="UniProtKB-KW"/>
</dbReference>
<dbReference type="InterPro" id="IPR008983">
    <property type="entry name" value="Tumour_necrosis_fac-like_dom"/>
</dbReference>
<dbReference type="InterPro" id="IPR051748">
    <property type="entry name" value="TNF_Ligand_Superfamily"/>
</dbReference>
<dbReference type="Pfam" id="PF00229">
    <property type="entry name" value="TNF"/>
    <property type="match status" value="1"/>
</dbReference>
<evidence type="ECO:0000313" key="9">
    <source>
        <dbReference type="Proteomes" id="UP000504612"/>
    </source>
</evidence>
<dbReference type="GO" id="GO:0005164">
    <property type="term" value="F:tumor necrosis factor receptor binding"/>
    <property type="evidence" value="ECO:0007669"/>
    <property type="project" value="InterPro"/>
</dbReference>
<keyword evidence="5" id="KW-1015">Disulfide bond</keyword>
<dbReference type="SUPFAM" id="SSF49842">
    <property type="entry name" value="TNF-like"/>
    <property type="match status" value="1"/>
</dbReference>
<evidence type="ECO:0000256" key="7">
    <source>
        <dbReference type="SAM" id="Phobius"/>
    </source>
</evidence>
<dbReference type="AlphaFoldDB" id="A0A6J1V4U2"/>
<feature type="transmembrane region" description="Helical" evidence="7">
    <location>
        <begin position="60"/>
        <end position="84"/>
    </location>
</feature>
<dbReference type="GO" id="GO:0030890">
    <property type="term" value="P:positive regulation of B cell proliferation"/>
    <property type="evidence" value="ECO:0007669"/>
    <property type="project" value="TreeGrafter"/>
</dbReference>
<dbReference type="GeneID" id="113419574"/>
<protein>
    <submittedName>
        <fullName evidence="10">Tumor necrosis factor ligand superfamily member 13B</fullName>
    </submittedName>
</protein>
<dbReference type="KEGG" id="nss:113419574"/>
<dbReference type="InterPro" id="IPR006052">
    <property type="entry name" value="TNF_dom"/>
</dbReference>
<keyword evidence="7" id="KW-1133">Transmembrane helix</keyword>
<dbReference type="GO" id="GO:0006955">
    <property type="term" value="P:immune response"/>
    <property type="evidence" value="ECO:0007669"/>
    <property type="project" value="InterPro"/>
</dbReference>
<dbReference type="RefSeq" id="XP_026534824.1">
    <property type="nucleotide sequence ID" value="XM_026679039.1"/>
</dbReference>
<keyword evidence="6" id="KW-0325">Glycoprotein</keyword>
<evidence type="ECO:0000256" key="4">
    <source>
        <dbReference type="ARBA" id="ARBA00022525"/>
    </source>
</evidence>
<comment type="subcellular location">
    <subcellularLocation>
        <location evidence="1">Secreted</location>
    </subcellularLocation>
</comment>
<dbReference type="PANTHER" id="PTHR15151">
    <property type="entry name" value="PROTEIN EIGER"/>
    <property type="match status" value="1"/>
</dbReference>
<reference evidence="10" key="1">
    <citation type="submission" date="2025-08" db="UniProtKB">
        <authorList>
            <consortium name="RefSeq"/>
        </authorList>
    </citation>
    <scope>IDENTIFICATION</scope>
</reference>
<evidence type="ECO:0000256" key="3">
    <source>
        <dbReference type="ARBA" id="ARBA00022514"/>
    </source>
</evidence>
<evidence type="ECO:0000256" key="2">
    <source>
        <dbReference type="ARBA" id="ARBA00008670"/>
    </source>
</evidence>
<evidence type="ECO:0000256" key="1">
    <source>
        <dbReference type="ARBA" id="ARBA00004613"/>
    </source>
</evidence>
<sequence length="312" mass="34451">MQLENVCIAQNEKQLKFLLGFNKGVMKSMNFPREKSNIFTTGGSSPSSSPSINGFDCKGLLFIFLGLAVFISSCLAAASLYYVVALKTELAVLTSQLNGRIQARNSLPQFVEPLGETQAASPFIPDWKMANAASSQGIVLGSQRGNRNIMWTGDRHRGKRSPTQRGETVLQSCLQLMADSKSVIQQHDDSSIVPWLLSFKRGTALEEHGNKIRVRETGYFFIYGQVLYTDEMFVMGHLIQRKKAHVVGDDLSLVTLFRCLQNMPETSPNNSCYTAGVAKLEEGDELQLTIPRTSAKIVLNGDVTFFGAVRLL</sequence>
<organism evidence="9 10">
    <name type="scientific">Notechis scutatus</name>
    <name type="common">mainland tiger snake</name>
    <dbReference type="NCBI Taxonomy" id="8663"/>
    <lineage>
        <taxon>Eukaryota</taxon>
        <taxon>Metazoa</taxon>
        <taxon>Chordata</taxon>
        <taxon>Craniata</taxon>
        <taxon>Vertebrata</taxon>
        <taxon>Euteleostomi</taxon>
        <taxon>Lepidosauria</taxon>
        <taxon>Squamata</taxon>
        <taxon>Bifurcata</taxon>
        <taxon>Unidentata</taxon>
        <taxon>Episquamata</taxon>
        <taxon>Toxicofera</taxon>
        <taxon>Serpentes</taxon>
        <taxon>Colubroidea</taxon>
        <taxon>Elapidae</taxon>
        <taxon>Hydrophiinae</taxon>
        <taxon>Notechis</taxon>
    </lineage>
</organism>
<keyword evidence="7" id="KW-0472">Membrane</keyword>
<dbReference type="GO" id="GO:0005615">
    <property type="term" value="C:extracellular space"/>
    <property type="evidence" value="ECO:0007669"/>
    <property type="project" value="UniProtKB-KW"/>
</dbReference>